<evidence type="ECO:0000313" key="1">
    <source>
        <dbReference type="EMBL" id="NCJ05173.1"/>
    </source>
</evidence>
<reference evidence="1" key="1">
    <citation type="submission" date="2019-12" db="EMBL/GenBank/DDBJ databases">
        <title>High-Quality draft genome sequences of three cyanobacteria isolated from the limestone walls of the Old Cathedral of Coimbra.</title>
        <authorList>
            <person name="Tiago I."/>
            <person name="Soares F."/>
            <person name="Portugal A."/>
        </authorList>
    </citation>
    <scope>NUCLEOTIDE SEQUENCE [LARGE SCALE GENOMIC DNA]</scope>
    <source>
        <strain evidence="1">C</strain>
    </source>
</reference>
<proteinExistence type="predicted"/>
<evidence type="ECO:0000313" key="2">
    <source>
        <dbReference type="Proteomes" id="UP000607397"/>
    </source>
</evidence>
<organism evidence="1 2">
    <name type="scientific">Petrachloros mirabilis ULC683</name>
    <dbReference type="NCBI Taxonomy" id="2781853"/>
    <lineage>
        <taxon>Bacteria</taxon>
        <taxon>Bacillati</taxon>
        <taxon>Cyanobacteriota</taxon>
        <taxon>Cyanophyceae</taxon>
        <taxon>Synechococcales</taxon>
        <taxon>Petrachlorosaceae</taxon>
        <taxon>Petrachloros</taxon>
        <taxon>Petrachloros mirabilis</taxon>
    </lineage>
</organism>
<accession>A0A8K1ZW18</accession>
<keyword evidence="2" id="KW-1185">Reference proteome</keyword>
<dbReference type="Proteomes" id="UP000607397">
    <property type="component" value="Unassembled WGS sequence"/>
</dbReference>
<gene>
    <name evidence="1" type="ORF">GS597_01290</name>
</gene>
<dbReference type="AlphaFoldDB" id="A0A8K1ZW18"/>
<dbReference type="EMBL" id="WVIC01000002">
    <property type="protein sequence ID" value="NCJ05173.1"/>
    <property type="molecule type" value="Genomic_DNA"/>
</dbReference>
<comment type="caution">
    <text evidence="1">The sequence shown here is derived from an EMBL/GenBank/DDBJ whole genome shotgun (WGS) entry which is preliminary data.</text>
</comment>
<sequence length="247" mass="27837">MTISKELYNEIKKALFPALFRPVDAEYIKSLIALLHNDQLQGVLPVKHKTLAAHLLVTNQRILCVTRVSDKASVLFCIPNNKISKVRLAKNGLSFVCPEKPPYRVHYGGIFYGSRQKSFEKNFEYFEVERVDLIGYDQEQLKKTAIYAVPAAALLVASSFLSSQNPQPPSPPDRSDQAAGACKRAVRQLLLAPRTARFESGWPTPTNQDNTEYRWNAWVESSNAFGVMIRRDFSCVFQDGIARATIQ</sequence>
<dbReference type="RefSeq" id="WP_161823653.1">
    <property type="nucleotide sequence ID" value="NZ_WVIC01000002.1"/>
</dbReference>
<protein>
    <submittedName>
        <fullName evidence="1">Uncharacterized protein</fullName>
    </submittedName>
</protein>
<name>A0A8K1ZW18_9CYAN</name>